<keyword evidence="7 12" id="KW-0653">Protein transport</keyword>
<reference evidence="13 14" key="1">
    <citation type="submission" date="2020-07" db="EMBL/GenBank/DDBJ databases">
        <title>Thermogemmata thermophila gen. nov., sp. nov., a novel moderate thermophilic planctomycete from a Kamchatka hot spring.</title>
        <authorList>
            <person name="Elcheninov A.G."/>
            <person name="Podosokorskaya O.A."/>
            <person name="Kovaleva O.L."/>
            <person name="Novikov A."/>
            <person name="Bonch-Osmolovskaya E.A."/>
            <person name="Toshchakov S.V."/>
            <person name="Kublanov I.V."/>
        </authorList>
    </citation>
    <scope>NUCLEOTIDE SEQUENCE [LARGE SCALE GENOMIC DNA]</scope>
    <source>
        <strain evidence="13 14">2918</strain>
    </source>
</reference>
<sequence>MNDLADLFGPQGLNFAGLSPPVQIALLLGLTVLLPALVVTATSFTRCVIVLAFVRQALATPNVPPNLVLTGLSLFLTFYIMQPVFHEIDQKALRPYMQQQMSGQEAFRQGVDIYKRFLLRHTRKSDLSLFLHFAGLSENPQLQKPEDTPFFVVLPAFVISELKTAFLMGFCIYLPFLMVDLVVASVLTSMGMVMMPPVTISAPFKVLLFVLADGWHLISYALTASFGST</sequence>
<keyword evidence="4 12" id="KW-1003">Cell membrane</keyword>
<gene>
    <name evidence="12 13" type="primary">fliP</name>
    <name evidence="13" type="ORF">H0921_01515</name>
</gene>
<dbReference type="NCBIfam" id="NF009438">
    <property type="entry name" value="PRK12797.1"/>
    <property type="match status" value="1"/>
</dbReference>
<dbReference type="RefSeq" id="WP_194536249.1">
    <property type="nucleotide sequence ID" value="NZ_JACEFB010000001.1"/>
</dbReference>
<name>A0A7V8VB75_9BACT</name>
<dbReference type="PRINTS" id="PR01302">
    <property type="entry name" value="TYPE3IMPPROT"/>
</dbReference>
<dbReference type="PANTHER" id="PTHR30587:SF0">
    <property type="entry name" value="FLAGELLAR BIOSYNTHETIC PROTEIN FLIP"/>
    <property type="match status" value="1"/>
</dbReference>
<dbReference type="InterPro" id="IPR005838">
    <property type="entry name" value="T3SS_IM_P"/>
</dbReference>
<keyword evidence="13" id="KW-0969">Cilium</keyword>
<evidence type="ECO:0000256" key="9">
    <source>
        <dbReference type="ARBA" id="ARBA00023136"/>
    </source>
</evidence>
<evidence type="ECO:0000256" key="3">
    <source>
        <dbReference type="ARBA" id="ARBA00022448"/>
    </source>
</evidence>
<dbReference type="InterPro" id="IPR005837">
    <property type="entry name" value="FliP"/>
</dbReference>
<evidence type="ECO:0000256" key="11">
    <source>
        <dbReference type="ARBA" id="ARBA00023225"/>
    </source>
</evidence>
<keyword evidence="13" id="KW-0282">Flagellum</keyword>
<keyword evidence="6 12" id="KW-1005">Bacterial flagellum biogenesis</keyword>
<dbReference type="Pfam" id="PF00813">
    <property type="entry name" value="FliP"/>
    <property type="match status" value="1"/>
</dbReference>
<dbReference type="EMBL" id="JACEFB010000001">
    <property type="protein sequence ID" value="MBA2224835.1"/>
    <property type="molecule type" value="Genomic_DNA"/>
</dbReference>
<keyword evidence="10" id="KW-0975">Bacterial flagellum</keyword>
<keyword evidence="8 12" id="KW-1133">Transmembrane helix</keyword>
<comment type="subcellular location">
    <subcellularLocation>
        <location evidence="12">Cell membrane</location>
        <topology evidence="12">Multi-pass membrane protein</topology>
    </subcellularLocation>
    <subcellularLocation>
        <location evidence="12">Bacterial flagellum basal body</location>
    </subcellularLocation>
</comment>
<comment type="similarity">
    <text evidence="1 12">Belongs to the FliP/MopC/SpaP family.</text>
</comment>
<dbReference type="Proteomes" id="UP000542342">
    <property type="component" value="Unassembled WGS sequence"/>
</dbReference>
<organism evidence="13 14">
    <name type="scientific">Thermogemmata fonticola</name>
    <dbReference type="NCBI Taxonomy" id="2755323"/>
    <lineage>
        <taxon>Bacteria</taxon>
        <taxon>Pseudomonadati</taxon>
        <taxon>Planctomycetota</taxon>
        <taxon>Planctomycetia</taxon>
        <taxon>Gemmatales</taxon>
        <taxon>Gemmataceae</taxon>
        <taxon>Thermogemmata</taxon>
    </lineage>
</organism>
<evidence type="ECO:0000256" key="7">
    <source>
        <dbReference type="ARBA" id="ARBA00022927"/>
    </source>
</evidence>
<protein>
    <recommendedName>
        <fullName evidence="2 12">Flagellar biosynthetic protein FliP</fullName>
    </recommendedName>
</protein>
<dbReference type="AlphaFoldDB" id="A0A7V8VB75"/>
<dbReference type="GO" id="GO:0044781">
    <property type="term" value="P:bacterial-type flagellum organization"/>
    <property type="evidence" value="ECO:0007669"/>
    <property type="project" value="UniProtKB-UniRule"/>
</dbReference>
<dbReference type="GO" id="GO:0009425">
    <property type="term" value="C:bacterial-type flagellum basal body"/>
    <property type="evidence" value="ECO:0007669"/>
    <property type="project" value="UniProtKB-SubCell"/>
</dbReference>
<comment type="function">
    <text evidence="12">Plays a role in the flagellum-specific transport system.</text>
</comment>
<keyword evidence="3 12" id="KW-0813">Transport</keyword>
<dbReference type="PROSITE" id="PS01061">
    <property type="entry name" value="FLIP_2"/>
    <property type="match status" value="1"/>
</dbReference>
<feature type="transmembrane region" description="Helical" evidence="12">
    <location>
        <begin position="66"/>
        <end position="85"/>
    </location>
</feature>
<evidence type="ECO:0000313" key="13">
    <source>
        <dbReference type="EMBL" id="MBA2224835.1"/>
    </source>
</evidence>
<proteinExistence type="inferred from homology"/>
<keyword evidence="14" id="KW-1185">Reference proteome</keyword>
<evidence type="ECO:0000256" key="6">
    <source>
        <dbReference type="ARBA" id="ARBA00022795"/>
    </source>
</evidence>
<feature type="transmembrane region" description="Helical" evidence="12">
    <location>
        <begin position="24"/>
        <end position="54"/>
    </location>
</feature>
<evidence type="ECO:0000256" key="1">
    <source>
        <dbReference type="ARBA" id="ARBA00006257"/>
    </source>
</evidence>
<evidence type="ECO:0000256" key="4">
    <source>
        <dbReference type="ARBA" id="ARBA00022475"/>
    </source>
</evidence>
<evidence type="ECO:0000256" key="8">
    <source>
        <dbReference type="ARBA" id="ARBA00022989"/>
    </source>
</evidence>
<keyword evidence="11 12" id="KW-1006">Bacterial flagellum protein export</keyword>
<dbReference type="NCBIfam" id="TIGR01103">
    <property type="entry name" value="fliP"/>
    <property type="match status" value="1"/>
</dbReference>
<evidence type="ECO:0000256" key="12">
    <source>
        <dbReference type="RuleBase" id="RU362069"/>
    </source>
</evidence>
<dbReference type="PANTHER" id="PTHR30587">
    <property type="entry name" value="FLAGELLAR BIOSYNTHETIC PROTEIN FLIP"/>
    <property type="match status" value="1"/>
</dbReference>
<keyword evidence="5 12" id="KW-0812">Transmembrane</keyword>
<evidence type="ECO:0000256" key="5">
    <source>
        <dbReference type="ARBA" id="ARBA00022692"/>
    </source>
</evidence>
<dbReference type="GO" id="GO:0009306">
    <property type="term" value="P:protein secretion"/>
    <property type="evidence" value="ECO:0007669"/>
    <property type="project" value="UniProtKB-UniRule"/>
</dbReference>
<keyword evidence="9 12" id="KW-0472">Membrane</keyword>
<feature type="transmembrane region" description="Helical" evidence="12">
    <location>
        <begin position="206"/>
        <end position="226"/>
    </location>
</feature>
<comment type="caution">
    <text evidence="13">The sequence shown here is derived from an EMBL/GenBank/DDBJ whole genome shotgun (WGS) entry which is preliminary data.</text>
</comment>
<feature type="transmembrane region" description="Helical" evidence="12">
    <location>
        <begin position="165"/>
        <end position="194"/>
    </location>
</feature>
<dbReference type="PRINTS" id="PR00951">
    <property type="entry name" value="FLGBIOSNFLIP"/>
</dbReference>
<keyword evidence="13" id="KW-0966">Cell projection</keyword>
<accession>A0A7V8VB75</accession>
<evidence type="ECO:0000256" key="10">
    <source>
        <dbReference type="ARBA" id="ARBA00023143"/>
    </source>
</evidence>
<dbReference type="GO" id="GO:0005886">
    <property type="term" value="C:plasma membrane"/>
    <property type="evidence" value="ECO:0007669"/>
    <property type="project" value="UniProtKB-SubCell"/>
</dbReference>
<evidence type="ECO:0000256" key="2">
    <source>
        <dbReference type="ARBA" id="ARBA00021714"/>
    </source>
</evidence>
<evidence type="ECO:0000313" key="14">
    <source>
        <dbReference type="Proteomes" id="UP000542342"/>
    </source>
</evidence>